<protein>
    <submittedName>
        <fullName evidence="3">Inosine-5'-monophosphate dehydrogenase / CBS domain</fullName>
        <ecNumber evidence="3">1.1.1.205</ecNumber>
    </submittedName>
</protein>
<keyword evidence="3" id="KW-0560">Oxidoreductase</keyword>
<name>A0A3B0T383_9ZZZZ</name>
<dbReference type="EC" id="1.1.1.205" evidence="3"/>
<dbReference type="GO" id="GO:0003938">
    <property type="term" value="F:IMP dehydrogenase activity"/>
    <property type="evidence" value="ECO:0007669"/>
    <property type="project" value="UniProtKB-EC"/>
</dbReference>
<dbReference type="SMART" id="SM00116">
    <property type="entry name" value="CBS"/>
    <property type="match status" value="2"/>
</dbReference>
<evidence type="ECO:0000259" key="2">
    <source>
        <dbReference type="PROSITE" id="PS51371"/>
    </source>
</evidence>
<reference evidence="3" key="1">
    <citation type="submission" date="2018-06" db="EMBL/GenBank/DDBJ databases">
        <authorList>
            <person name="Zhirakovskaya E."/>
        </authorList>
    </citation>
    <scope>NUCLEOTIDE SEQUENCE</scope>
</reference>
<dbReference type="InterPro" id="IPR051257">
    <property type="entry name" value="Diverse_CBS-Domain"/>
</dbReference>
<proteinExistence type="predicted"/>
<dbReference type="EMBL" id="UOEN01000156">
    <property type="protein sequence ID" value="VAW13211.1"/>
    <property type="molecule type" value="Genomic_DNA"/>
</dbReference>
<dbReference type="PROSITE" id="PS51371">
    <property type="entry name" value="CBS"/>
    <property type="match status" value="2"/>
</dbReference>
<dbReference type="PANTHER" id="PTHR43080:SF29">
    <property type="entry name" value="OS02G0818000 PROTEIN"/>
    <property type="match status" value="1"/>
</dbReference>
<keyword evidence="1" id="KW-0129">CBS domain</keyword>
<organism evidence="3">
    <name type="scientific">hydrothermal vent metagenome</name>
    <dbReference type="NCBI Taxonomy" id="652676"/>
    <lineage>
        <taxon>unclassified sequences</taxon>
        <taxon>metagenomes</taxon>
        <taxon>ecological metagenomes</taxon>
    </lineage>
</organism>
<dbReference type="InterPro" id="IPR046342">
    <property type="entry name" value="CBS_dom_sf"/>
</dbReference>
<dbReference type="Gene3D" id="3.10.580.10">
    <property type="entry name" value="CBS-domain"/>
    <property type="match status" value="1"/>
</dbReference>
<dbReference type="SUPFAM" id="SSF54631">
    <property type="entry name" value="CBS-domain pair"/>
    <property type="match status" value="1"/>
</dbReference>
<evidence type="ECO:0000313" key="3">
    <source>
        <dbReference type="EMBL" id="VAW13211.1"/>
    </source>
</evidence>
<feature type="domain" description="CBS" evidence="2">
    <location>
        <begin position="97"/>
        <end position="152"/>
    </location>
</feature>
<accession>A0A3B0T383</accession>
<dbReference type="PANTHER" id="PTHR43080">
    <property type="entry name" value="CBS DOMAIN-CONTAINING PROTEIN CBSX3, MITOCHONDRIAL"/>
    <property type="match status" value="1"/>
</dbReference>
<feature type="domain" description="CBS" evidence="2">
    <location>
        <begin position="22"/>
        <end position="79"/>
    </location>
</feature>
<gene>
    <name evidence="3" type="ORF">MNBD_BACTEROID05-1266</name>
</gene>
<dbReference type="AlphaFoldDB" id="A0A3B0T383"/>
<dbReference type="InterPro" id="IPR000644">
    <property type="entry name" value="CBS_dom"/>
</dbReference>
<dbReference type="Pfam" id="PF00571">
    <property type="entry name" value="CBS"/>
    <property type="match status" value="2"/>
</dbReference>
<sequence>MSDAMGSKIENRMKTIKAVDIMSKFAITAKEDDTISSLAHLMMRFKISGVPVLSKVGTVVGIITATDLFNLMKTITNSIEKGEDIEDFNSLYIRDYMACEVISITEETTLYQMMKIMCSKNIHTLPVMVLEKNEIIGVIGRRDILNACYVKP</sequence>
<evidence type="ECO:0000256" key="1">
    <source>
        <dbReference type="ARBA" id="ARBA00023122"/>
    </source>
</evidence>